<dbReference type="Proteomes" id="UP001500363">
    <property type="component" value="Unassembled WGS sequence"/>
</dbReference>
<keyword evidence="3" id="KW-0238">DNA-binding</keyword>
<sequence length="276" mass="31194">MHTPPLVDRSVPTDCSSSEQRALREAATHQLLRTRAEATDGVRRQQLLEEVVELNLEIARGIARRFRGRGVEQEDLEQVACVGLMKAANSFRLEAGVPFIGYAVPTIRGEVKRFFRDCSWTVRIPRRLQDLQGKIARVLPLLVQELGREPTLDELADRMGVDSDQVREAEAARGCFTVLSLDRPVGHEDGDLRLVDVIADDEDPDLRRIETIDQLGPLISDLDRRDRRILELCFVENWKQVDIGQELGISQMQVSRLLTRILASLRERLQAAQATA</sequence>
<keyword evidence="1" id="KW-0805">Transcription regulation</keyword>
<dbReference type="NCBIfam" id="TIGR02980">
    <property type="entry name" value="SigBFG"/>
    <property type="match status" value="1"/>
</dbReference>
<feature type="domain" description="RNA polymerase sigma-70 region 3" evidence="5">
    <location>
        <begin position="133"/>
        <end position="203"/>
    </location>
</feature>
<dbReference type="InterPro" id="IPR013325">
    <property type="entry name" value="RNA_pol_sigma_r2"/>
</dbReference>
<dbReference type="PANTHER" id="PTHR30385">
    <property type="entry name" value="SIGMA FACTOR F FLAGELLAR"/>
    <property type="match status" value="1"/>
</dbReference>
<dbReference type="SUPFAM" id="SSF88659">
    <property type="entry name" value="Sigma3 and sigma4 domains of RNA polymerase sigma factors"/>
    <property type="match status" value="2"/>
</dbReference>
<reference evidence="8 9" key="1">
    <citation type="journal article" date="2019" name="Int. J. Syst. Evol. Microbiol.">
        <title>The Global Catalogue of Microorganisms (GCM) 10K type strain sequencing project: providing services to taxonomists for standard genome sequencing and annotation.</title>
        <authorList>
            <consortium name="The Broad Institute Genomics Platform"/>
            <consortium name="The Broad Institute Genome Sequencing Center for Infectious Disease"/>
            <person name="Wu L."/>
            <person name="Ma J."/>
        </authorList>
    </citation>
    <scope>NUCLEOTIDE SEQUENCE [LARGE SCALE GENOMIC DNA]</scope>
    <source>
        <strain evidence="8 9">JCM 14303</strain>
    </source>
</reference>
<feature type="domain" description="RNA polymerase sigma-70 region 4" evidence="7">
    <location>
        <begin position="219"/>
        <end position="267"/>
    </location>
</feature>
<dbReference type="InterPro" id="IPR007627">
    <property type="entry name" value="RNA_pol_sigma70_r2"/>
</dbReference>
<dbReference type="InterPro" id="IPR007624">
    <property type="entry name" value="RNA_pol_sigma70_r3"/>
</dbReference>
<dbReference type="InterPro" id="IPR036388">
    <property type="entry name" value="WH-like_DNA-bd_sf"/>
</dbReference>
<dbReference type="NCBIfam" id="TIGR02937">
    <property type="entry name" value="sigma70-ECF"/>
    <property type="match status" value="1"/>
</dbReference>
<dbReference type="RefSeq" id="WP_344172681.1">
    <property type="nucleotide sequence ID" value="NZ_BAAANC010000001.1"/>
</dbReference>
<proteinExistence type="predicted"/>
<protein>
    <recommendedName>
        <fullName evidence="10">RNA polymerase sigma-B factor</fullName>
    </recommendedName>
</protein>
<evidence type="ECO:0000256" key="1">
    <source>
        <dbReference type="ARBA" id="ARBA00023015"/>
    </source>
</evidence>
<dbReference type="InterPro" id="IPR014322">
    <property type="entry name" value="RNA_pol_sigma-B/F/G"/>
</dbReference>
<organism evidence="8 9">
    <name type="scientific">Kribbella lupini</name>
    <dbReference type="NCBI Taxonomy" id="291602"/>
    <lineage>
        <taxon>Bacteria</taxon>
        <taxon>Bacillati</taxon>
        <taxon>Actinomycetota</taxon>
        <taxon>Actinomycetes</taxon>
        <taxon>Propionibacteriales</taxon>
        <taxon>Kribbellaceae</taxon>
        <taxon>Kribbella</taxon>
    </lineage>
</organism>
<dbReference type="InterPro" id="IPR007630">
    <property type="entry name" value="RNA_pol_sigma70_r4"/>
</dbReference>
<evidence type="ECO:0000259" key="6">
    <source>
        <dbReference type="Pfam" id="PF04542"/>
    </source>
</evidence>
<evidence type="ECO:0000313" key="9">
    <source>
        <dbReference type="Proteomes" id="UP001500363"/>
    </source>
</evidence>
<dbReference type="SUPFAM" id="SSF88946">
    <property type="entry name" value="Sigma2 domain of RNA polymerase sigma factors"/>
    <property type="match status" value="1"/>
</dbReference>
<dbReference type="Gene3D" id="1.10.10.10">
    <property type="entry name" value="Winged helix-like DNA-binding domain superfamily/Winged helix DNA-binding domain"/>
    <property type="match status" value="2"/>
</dbReference>
<keyword evidence="9" id="KW-1185">Reference proteome</keyword>
<dbReference type="Pfam" id="PF04545">
    <property type="entry name" value="Sigma70_r4"/>
    <property type="match status" value="1"/>
</dbReference>
<dbReference type="Pfam" id="PF04542">
    <property type="entry name" value="Sigma70_r2"/>
    <property type="match status" value="1"/>
</dbReference>
<name>A0ABN2AKY8_9ACTN</name>
<evidence type="ECO:0000313" key="8">
    <source>
        <dbReference type="EMBL" id="GAA1520754.1"/>
    </source>
</evidence>
<keyword evidence="4" id="KW-0804">Transcription</keyword>
<keyword evidence="2" id="KW-0731">Sigma factor</keyword>
<dbReference type="InterPro" id="IPR014284">
    <property type="entry name" value="RNA_pol_sigma-70_dom"/>
</dbReference>
<evidence type="ECO:0000256" key="3">
    <source>
        <dbReference type="ARBA" id="ARBA00023125"/>
    </source>
</evidence>
<evidence type="ECO:0000256" key="4">
    <source>
        <dbReference type="ARBA" id="ARBA00023163"/>
    </source>
</evidence>
<evidence type="ECO:0000259" key="7">
    <source>
        <dbReference type="Pfam" id="PF04545"/>
    </source>
</evidence>
<evidence type="ECO:0008006" key="10">
    <source>
        <dbReference type="Google" id="ProtNLM"/>
    </source>
</evidence>
<gene>
    <name evidence="8" type="ORF">GCM10009741_21970</name>
</gene>
<feature type="domain" description="RNA polymerase sigma-70 region 2" evidence="6">
    <location>
        <begin position="52"/>
        <end position="120"/>
    </location>
</feature>
<dbReference type="Gene3D" id="1.20.120.1810">
    <property type="match status" value="1"/>
</dbReference>
<dbReference type="InterPro" id="IPR013324">
    <property type="entry name" value="RNA_pol_sigma_r3/r4-like"/>
</dbReference>
<evidence type="ECO:0000259" key="5">
    <source>
        <dbReference type="Pfam" id="PF04539"/>
    </source>
</evidence>
<dbReference type="EMBL" id="BAAANC010000001">
    <property type="protein sequence ID" value="GAA1520754.1"/>
    <property type="molecule type" value="Genomic_DNA"/>
</dbReference>
<dbReference type="Pfam" id="PF04539">
    <property type="entry name" value="Sigma70_r3"/>
    <property type="match status" value="1"/>
</dbReference>
<dbReference type="PANTHER" id="PTHR30385:SF4">
    <property type="entry name" value="RNA POLYMERASE SIGMA-E FACTOR"/>
    <property type="match status" value="1"/>
</dbReference>
<accession>A0ABN2AKY8</accession>
<comment type="caution">
    <text evidence="8">The sequence shown here is derived from an EMBL/GenBank/DDBJ whole genome shotgun (WGS) entry which is preliminary data.</text>
</comment>
<evidence type="ECO:0000256" key="2">
    <source>
        <dbReference type="ARBA" id="ARBA00023082"/>
    </source>
</evidence>